<dbReference type="FunFam" id="3.30.70.1250:FF:000001">
    <property type="entry name" value="Phosphopentomutase"/>
    <property type="match status" value="1"/>
</dbReference>
<comment type="cofactor">
    <cofactor evidence="6">
        <name>Mn(2+)</name>
        <dbReference type="ChEBI" id="CHEBI:29035"/>
    </cofactor>
    <text evidence="6">Binds 2 manganese ions.</text>
</comment>
<dbReference type="GO" id="GO:0006015">
    <property type="term" value="P:5-phosphoribose 1-diphosphate biosynthetic process"/>
    <property type="evidence" value="ECO:0007669"/>
    <property type="project" value="UniProtKB-UniPathway"/>
</dbReference>
<feature type="binding site" evidence="6">
    <location>
        <position position="283"/>
    </location>
    <ligand>
        <name>Mn(2+)</name>
        <dbReference type="ChEBI" id="CHEBI:29035"/>
        <label>2</label>
    </ligand>
</feature>
<dbReference type="InterPro" id="IPR017850">
    <property type="entry name" value="Alkaline_phosphatase_core_sf"/>
</dbReference>
<dbReference type="PANTHER" id="PTHR21110:SF0">
    <property type="entry name" value="PHOSPHOPENTOMUTASE"/>
    <property type="match status" value="1"/>
</dbReference>
<dbReference type="AlphaFoldDB" id="A0A4R1N4U1"/>
<evidence type="ECO:0000256" key="6">
    <source>
        <dbReference type="HAMAP-Rule" id="MF_00740"/>
    </source>
</evidence>
<feature type="binding site" evidence="6">
    <location>
        <position position="325"/>
    </location>
    <ligand>
        <name>Mn(2+)</name>
        <dbReference type="ChEBI" id="CHEBI:29035"/>
        <label>1</label>
    </ligand>
</feature>
<keyword evidence="2 6" id="KW-0963">Cytoplasm</keyword>
<feature type="binding site" evidence="6">
    <location>
        <position position="336"/>
    </location>
    <ligand>
        <name>Mn(2+)</name>
        <dbReference type="ChEBI" id="CHEBI:29035"/>
        <label>2</label>
    </ligand>
</feature>
<comment type="pathway">
    <text evidence="6">Carbohydrate degradation; 2-deoxy-D-ribose 1-phosphate degradation; D-glyceraldehyde 3-phosphate and acetaldehyde from 2-deoxy-alpha-D-ribose 1-phosphate: step 1/2.</text>
</comment>
<protein>
    <recommendedName>
        <fullName evidence="6 7">Phosphopentomutase</fullName>
        <ecNumber evidence="6 7">5.4.2.7</ecNumber>
    </recommendedName>
    <alternativeName>
        <fullName evidence="6">Phosphodeoxyribomutase</fullName>
    </alternativeName>
</protein>
<accession>A0A4R1N4U1</accession>
<dbReference type="SUPFAM" id="SSF143856">
    <property type="entry name" value="DeoB insert domain-like"/>
    <property type="match status" value="1"/>
</dbReference>
<dbReference type="EC" id="5.4.2.7" evidence="6 7"/>
<dbReference type="OrthoDB" id="9769930at2"/>
<comment type="function">
    <text evidence="6">Isomerase that catalyzes the conversion of deoxy-ribose 1-phosphate (dRib-1-P) and ribose 1-phosphate (Rib-1-P) to deoxy-ribose 5-phosphate (dRib-5-P) and ribose 5-phosphate (Rib-5-P), respectively.</text>
</comment>
<dbReference type="GO" id="GO:0000287">
    <property type="term" value="F:magnesium ion binding"/>
    <property type="evidence" value="ECO:0007669"/>
    <property type="project" value="UniProtKB-UniRule"/>
</dbReference>
<dbReference type="GO" id="GO:0009117">
    <property type="term" value="P:nucleotide metabolic process"/>
    <property type="evidence" value="ECO:0007669"/>
    <property type="project" value="UniProtKB-UniRule"/>
</dbReference>
<comment type="similarity">
    <text evidence="1 6">Belongs to the phosphopentomutase family.</text>
</comment>
<reference evidence="9 10" key="1">
    <citation type="submission" date="2019-03" db="EMBL/GenBank/DDBJ databases">
        <title>Genomic Encyclopedia of Type Strains, Phase IV (KMG-IV): sequencing the most valuable type-strain genomes for metagenomic binning, comparative biology and taxonomic classification.</title>
        <authorList>
            <person name="Goeker M."/>
        </authorList>
    </citation>
    <scope>NUCLEOTIDE SEQUENCE [LARGE SCALE GENOMIC DNA]</scope>
    <source>
        <strain evidence="9 10">DSM 24176</strain>
    </source>
</reference>
<evidence type="ECO:0000256" key="2">
    <source>
        <dbReference type="ARBA" id="ARBA00022490"/>
    </source>
</evidence>
<dbReference type="CDD" id="cd16009">
    <property type="entry name" value="PPM"/>
    <property type="match status" value="1"/>
</dbReference>
<sequence>MNNRIIWLILDSVGMGELPDAYQYGDEGSNTIGNVSKAVGGLKMPNMIELGLGNIDNIKGLNRSHHPKGIFARVAEKSNGKDTTTGHWEMVGIYSENGFPIYPDGFPKVIMEQFEKAIGRGYLGNYAASGTEIIKELGAEHMKTGYPIVYTSADSVFQIAAHEAIIPLEELYEICQKTRELLVGENAVARVIARPFAGKEGEFVRTSNRKDFSLEPPKDTLLDHVKSAGMDVIGIGKIEDIFAGKGITQAVHTKDNMEGIDKTIEFMNKESTGIIFTNLVDFDSKYGHRNNYIEYANALEVFDQRLPEIIKHMKDDDILLINADHGCDPTTASTDHSREFVPFVGYGKTLKEGINLGTRCSFADIGQTIAEILQVQEIGLGESFARDIMK</sequence>
<dbReference type="HAMAP" id="MF_00740">
    <property type="entry name" value="Phosphopentomut"/>
    <property type="match status" value="1"/>
</dbReference>
<comment type="catalytic activity">
    <reaction evidence="6">
        <text>2-deoxy-alpha-D-ribose 1-phosphate = 2-deoxy-D-ribose 5-phosphate</text>
        <dbReference type="Rhea" id="RHEA:27658"/>
        <dbReference type="ChEBI" id="CHEBI:57259"/>
        <dbReference type="ChEBI" id="CHEBI:62877"/>
        <dbReference type="EC" id="5.4.2.7"/>
    </reaction>
</comment>
<feature type="binding site" evidence="6">
    <location>
        <position position="11"/>
    </location>
    <ligand>
        <name>Mn(2+)</name>
        <dbReference type="ChEBI" id="CHEBI:29035"/>
        <label>1</label>
    </ligand>
</feature>
<feature type="binding site" evidence="6">
    <location>
        <position position="324"/>
    </location>
    <ligand>
        <name>Mn(2+)</name>
        <dbReference type="ChEBI" id="CHEBI:29035"/>
        <label>1</label>
    </ligand>
</feature>
<dbReference type="InterPro" id="IPR010045">
    <property type="entry name" value="DeoB"/>
</dbReference>
<dbReference type="Pfam" id="PF01676">
    <property type="entry name" value="Metalloenzyme"/>
    <property type="match status" value="1"/>
</dbReference>
<organism evidence="9 10">
    <name type="scientific">Natranaerovirga hydrolytica</name>
    <dbReference type="NCBI Taxonomy" id="680378"/>
    <lineage>
        <taxon>Bacteria</taxon>
        <taxon>Bacillati</taxon>
        <taxon>Bacillota</taxon>
        <taxon>Clostridia</taxon>
        <taxon>Lachnospirales</taxon>
        <taxon>Natranaerovirgaceae</taxon>
        <taxon>Natranaerovirga</taxon>
    </lineage>
</organism>
<evidence type="ECO:0000256" key="5">
    <source>
        <dbReference type="ARBA" id="ARBA00023235"/>
    </source>
</evidence>
<comment type="subcellular location">
    <subcellularLocation>
        <location evidence="6">Cytoplasm</location>
    </subcellularLocation>
</comment>
<dbReference type="GO" id="GO:0043094">
    <property type="term" value="P:metabolic compound salvage"/>
    <property type="evidence" value="ECO:0007669"/>
    <property type="project" value="UniProtKB-UniRule"/>
</dbReference>
<evidence type="ECO:0000256" key="1">
    <source>
        <dbReference type="ARBA" id="ARBA00010373"/>
    </source>
</evidence>
<dbReference type="GO" id="GO:0008973">
    <property type="term" value="F:phosphopentomutase activity"/>
    <property type="evidence" value="ECO:0007669"/>
    <property type="project" value="UniProtKB-UniRule"/>
</dbReference>
<dbReference type="InterPro" id="IPR006124">
    <property type="entry name" value="Metalloenzyme"/>
</dbReference>
<dbReference type="GO" id="GO:0030145">
    <property type="term" value="F:manganese ion binding"/>
    <property type="evidence" value="ECO:0007669"/>
    <property type="project" value="UniProtKB-UniRule"/>
</dbReference>
<feature type="domain" description="Metalloenzyme" evidence="8">
    <location>
        <begin position="4"/>
        <end position="376"/>
    </location>
</feature>
<evidence type="ECO:0000256" key="7">
    <source>
        <dbReference type="NCBIfam" id="TIGR01696"/>
    </source>
</evidence>
<name>A0A4R1N4U1_9FIRM</name>
<dbReference type="Gene3D" id="3.30.70.1250">
    <property type="entry name" value="Phosphopentomutase"/>
    <property type="match status" value="1"/>
</dbReference>
<dbReference type="EMBL" id="SMGQ01000011">
    <property type="protein sequence ID" value="TCK97969.1"/>
    <property type="molecule type" value="Genomic_DNA"/>
</dbReference>
<dbReference type="GO" id="GO:0006018">
    <property type="term" value="P:2-deoxyribose 1-phosphate catabolic process"/>
    <property type="evidence" value="ECO:0007669"/>
    <property type="project" value="UniProtKB-UniRule"/>
</dbReference>
<comment type="catalytic activity">
    <reaction evidence="6">
        <text>alpha-D-ribose 1-phosphate = D-ribose 5-phosphate</text>
        <dbReference type="Rhea" id="RHEA:18793"/>
        <dbReference type="ChEBI" id="CHEBI:57720"/>
        <dbReference type="ChEBI" id="CHEBI:78346"/>
        <dbReference type="EC" id="5.4.2.7"/>
    </reaction>
</comment>
<dbReference type="UniPathway" id="UPA00087">
    <property type="reaction ID" value="UER00173"/>
</dbReference>
<dbReference type="Gene3D" id="3.40.720.10">
    <property type="entry name" value="Alkaline Phosphatase, subunit A"/>
    <property type="match status" value="1"/>
</dbReference>
<dbReference type="PIRSF" id="PIRSF001491">
    <property type="entry name" value="Ppentomutase"/>
    <property type="match status" value="1"/>
</dbReference>
<evidence type="ECO:0000259" key="8">
    <source>
        <dbReference type="Pfam" id="PF01676"/>
    </source>
</evidence>
<evidence type="ECO:0000313" key="10">
    <source>
        <dbReference type="Proteomes" id="UP000294545"/>
    </source>
</evidence>
<feature type="binding site" evidence="6">
    <location>
        <position position="288"/>
    </location>
    <ligand>
        <name>Mn(2+)</name>
        <dbReference type="ChEBI" id="CHEBI:29035"/>
        <label>2</label>
    </ligand>
</feature>
<dbReference type="Proteomes" id="UP000294545">
    <property type="component" value="Unassembled WGS sequence"/>
</dbReference>
<dbReference type="NCBIfam" id="TIGR01696">
    <property type="entry name" value="deoB"/>
    <property type="match status" value="1"/>
</dbReference>
<gene>
    <name evidence="6" type="primary">deoB</name>
    <name evidence="9" type="ORF">EDC19_0371</name>
</gene>
<evidence type="ECO:0000256" key="4">
    <source>
        <dbReference type="ARBA" id="ARBA00023211"/>
    </source>
</evidence>
<keyword evidence="10" id="KW-1185">Reference proteome</keyword>
<dbReference type="RefSeq" id="WP_132279665.1">
    <property type="nucleotide sequence ID" value="NZ_SMGQ01000011.1"/>
</dbReference>
<dbReference type="SUPFAM" id="SSF53649">
    <property type="entry name" value="Alkaline phosphatase-like"/>
    <property type="match status" value="1"/>
</dbReference>
<dbReference type="PANTHER" id="PTHR21110">
    <property type="entry name" value="PHOSPHOPENTOMUTASE"/>
    <property type="match status" value="1"/>
</dbReference>
<dbReference type="InterPro" id="IPR024052">
    <property type="entry name" value="Phosphopentomutase_DeoB_cap_sf"/>
</dbReference>
<keyword evidence="4 6" id="KW-0464">Manganese</keyword>
<keyword evidence="5 6" id="KW-0413">Isomerase</keyword>
<dbReference type="NCBIfam" id="NF003766">
    <property type="entry name" value="PRK05362.1"/>
    <property type="match status" value="1"/>
</dbReference>
<keyword evidence="3 6" id="KW-0479">Metal-binding</keyword>
<dbReference type="GO" id="GO:0005829">
    <property type="term" value="C:cytosol"/>
    <property type="evidence" value="ECO:0007669"/>
    <property type="project" value="TreeGrafter"/>
</dbReference>
<proteinExistence type="inferred from homology"/>
<comment type="caution">
    <text evidence="9">The sequence shown here is derived from an EMBL/GenBank/DDBJ whole genome shotgun (WGS) entry which is preliminary data.</text>
</comment>
<evidence type="ECO:0000256" key="3">
    <source>
        <dbReference type="ARBA" id="ARBA00022723"/>
    </source>
</evidence>
<evidence type="ECO:0000313" key="9">
    <source>
        <dbReference type="EMBL" id="TCK97969.1"/>
    </source>
</evidence>